<dbReference type="Pfam" id="PF26078">
    <property type="entry name" value="Baseplate_J_M"/>
    <property type="match status" value="1"/>
</dbReference>
<accession>A0A0C7KC00</accession>
<evidence type="ECO:0000313" key="6">
    <source>
        <dbReference type="Proteomes" id="UP000259975"/>
    </source>
</evidence>
<sequence>MQTSVDLSQIPQPDIVEVPDFETVLADIRALIVAAMPAELQASVSAALLLESEPMAALAQAFTYREINLLQRINEAVRAVLLSSALGADLDQVAGNFDTERLLITEATDEADAVYESDEELRARALLSWARLSTAGARNAYHYFARGADADVLDVRAYGPETHNQEGRVFLYVLSRTGDGTAPQALLDKVLAAVNPEDVRPITDYVADYVRSAVIVNYQVVADIYVPYGVDTATVLEKATAALNEYTASVHLINATAARSGIDGALHQDGVVTVDLHSPAADVVATMGEAPHCTSVKINLVVMDYDR</sequence>
<evidence type="ECO:0000313" key="4">
    <source>
        <dbReference type="EMBL" id="SYR36825.1"/>
    </source>
</evidence>
<dbReference type="InterPro" id="IPR052726">
    <property type="entry name" value="Phage_Baseplate_Hub"/>
</dbReference>
<dbReference type="InterPro" id="IPR014507">
    <property type="entry name" value="Baseplate_assembly_J_pred"/>
</dbReference>
<feature type="domain" description="Baseplate J-like central" evidence="1">
    <location>
        <begin position="133"/>
        <end position="207"/>
    </location>
</feature>
<dbReference type="EMBL" id="ULCI01000007">
    <property type="protein sequence ID" value="SYR36825.1"/>
    <property type="molecule type" value="Genomic_DNA"/>
</dbReference>
<dbReference type="InterPro" id="IPR058530">
    <property type="entry name" value="Baseplate_J-like_C"/>
</dbReference>
<dbReference type="Pfam" id="PF26079">
    <property type="entry name" value="Baseplate_J_C"/>
    <property type="match status" value="1"/>
</dbReference>
<dbReference type="Proteomes" id="UP000259975">
    <property type="component" value="Unassembled WGS sequence"/>
</dbReference>
<name>A0A0C7KC00_KLEPN</name>
<evidence type="ECO:0000259" key="2">
    <source>
        <dbReference type="Pfam" id="PF26079"/>
    </source>
</evidence>
<proteinExistence type="predicted"/>
<dbReference type="Proteomes" id="UP000258253">
    <property type="component" value="Unassembled WGS sequence"/>
</dbReference>
<dbReference type="PANTHER" id="PTHR35862:SF1">
    <property type="entry name" value="FELS-2 PROPHAGE PROTEIN"/>
    <property type="match status" value="1"/>
</dbReference>
<dbReference type="InterPro" id="IPR058531">
    <property type="entry name" value="Baseplate_J_M"/>
</dbReference>
<evidence type="ECO:0000259" key="1">
    <source>
        <dbReference type="Pfam" id="PF26078"/>
    </source>
</evidence>
<evidence type="ECO:0000313" key="5">
    <source>
        <dbReference type="Proteomes" id="UP000258253"/>
    </source>
</evidence>
<evidence type="ECO:0000313" key="3">
    <source>
        <dbReference type="EMBL" id="SXN31967.1"/>
    </source>
</evidence>
<dbReference type="PANTHER" id="PTHR35862">
    <property type="entry name" value="FELS-2 PROPHAGE PROTEIN"/>
    <property type="match status" value="1"/>
</dbReference>
<dbReference type="AlphaFoldDB" id="A0A0C7KC00"/>
<dbReference type="PIRSF" id="PIRSF020481">
    <property type="entry name" value="BAP"/>
    <property type="match status" value="1"/>
</dbReference>
<reference evidence="5 6" key="1">
    <citation type="submission" date="2018-08" db="EMBL/GenBank/DDBJ databases">
        <authorList>
            <consortium name="Pathogen Informatics"/>
        </authorList>
    </citation>
    <scope>NUCLEOTIDE SEQUENCE [LARGE SCALE GENOMIC DNA]</scope>
    <source>
        <strain evidence="3 6">EuSCAPE_AT029</strain>
        <strain evidence="4 5">EuSCAPE_HU047</strain>
    </source>
</reference>
<gene>
    <name evidence="3" type="ORF">SAMEA3499901_02999</name>
    <name evidence="4" type="ORF">SAMEA3538828_01937</name>
</gene>
<protein>
    <submittedName>
        <fullName evidence="3">Baseplate assembly protein J</fullName>
    </submittedName>
</protein>
<organism evidence="3 6">
    <name type="scientific">Klebsiella pneumoniae</name>
    <dbReference type="NCBI Taxonomy" id="573"/>
    <lineage>
        <taxon>Bacteria</taxon>
        <taxon>Pseudomonadati</taxon>
        <taxon>Pseudomonadota</taxon>
        <taxon>Gammaproteobacteria</taxon>
        <taxon>Enterobacterales</taxon>
        <taxon>Enterobacteriaceae</taxon>
        <taxon>Klebsiella/Raoultella group</taxon>
        <taxon>Klebsiella</taxon>
        <taxon>Klebsiella pneumoniae complex</taxon>
    </lineage>
</organism>
<feature type="domain" description="Baseplate J-like C-terminal" evidence="2">
    <location>
        <begin position="221"/>
        <end position="299"/>
    </location>
</feature>
<dbReference type="RefSeq" id="WP_020324110.1">
    <property type="nucleotide sequence ID" value="NZ_AP022139.1"/>
</dbReference>
<comment type="caution">
    <text evidence="3">The sequence shown here is derived from an EMBL/GenBank/DDBJ whole genome shotgun (WGS) entry which is preliminary data.</text>
</comment>
<dbReference type="EMBL" id="UKGE01000011">
    <property type="protein sequence ID" value="SXN31967.1"/>
    <property type="molecule type" value="Genomic_DNA"/>
</dbReference>
<dbReference type="KEGG" id="kpx:PMK1_03538"/>